<protein>
    <submittedName>
        <fullName evidence="1">Uncharacterized protein</fullName>
    </submittedName>
</protein>
<name>A0ABV0NFQ2_9TELE</name>
<comment type="caution">
    <text evidence="1">The sequence shown here is derived from an EMBL/GenBank/DDBJ whole genome shotgun (WGS) entry which is preliminary data.</text>
</comment>
<feature type="non-terminal residue" evidence="1">
    <location>
        <position position="1"/>
    </location>
</feature>
<accession>A0ABV0NFQ2</accession>
<organism evidence="1 2">
    <name type="scientific">Goodea atripinnis</name>
    <dbReference type="NCBI Taxonomy" id="208336"/>
    <lineage>
        <taxon>Eukaryota</taxon>
        <taxon>Metazoa</taxon>
        <taxon>Chordata</taxon>
        <taxon>Craniata</taxon>
        <taxon>Vertebrata</taxon>
        <taxon>Euteleostomi</taxon>
        <taxon>Actinopterygii</taxon>
        <taxon>Neopterygii</taxon>
        <taxon>Teleostei</taxon>
        <taxon>Neoteleostei</taxon>
        <taxon>Acanthomorphata</taxon>
        <taxon>Ovalentaria</taxon>
        <taxon>Atherinomorphae</taxon>
        <taxon>Cyprinodontiformes</taxon>
        <taxon>Goodeidae</taxon>
        <taxon>Goodea</taxon>
    </lineage>
</organism>
<gene>
    <name evidence="1" type="ORF">GOODEAATRI_033073</name>
</gene>
<keyword evidence="2" id="KW-1185">Reference proteome</keyword>
<proteinExistence type="predicted"/>
<dbReference type="EMBL" id="JAHRIO010036559">
    <property type="protein sequence ID" value="MEQ2170211.1"/>
    <property type="molecule type" value="Genomic_DNA"/>
</dbReference>
<sequence length="90" mass="10049">NSSIAMMYLLNAGTLLLEIYQSVFPLEFIRDAQSVGPAWIACRGVEVVEGFGSDLIVAEWRRDKRGSGVGEEEYVAGLAYVVYRFHLSFL</sequence>
<dbReference type="Proteomes" id="UP001476798">
    <property type="component" value="Unassembled WGS sequence"/>
</dbReference>
<evidence type="ECO:0000313" key="1">
    <source>
        <dbReference type="EMBL" id="MEQ2170211.1"/>
    </source>
</evidence>
<reference evidence="1 2" key="1">
    <citation type="submission" date="2021-06" db="EMBL/GenBank/DDBJ databases">
        <authorList>
            <person name="Palmer J.M."/>
        </authorList>
    </citation>
    <scope>NUCLEOTIDE SEQUENCE [LARGE SCALE GENOMIC DNA]</scope>
    <source>
        <strain evidence="1 2">GA_2019</strain>
        <tissue evidence="1">Muscle</tissue>
    </source>
</reference>
<evidence type="ECO:0000313" key="2">
    <source>
        <dbReference type="Proteomes" id="UP001476798"/>
    </source>
</evidence>